<reference evidence="3" key="1">
    <citation type="submission" date="2007-07" db="EMBL/GenBank/DDBJ databases">
        <title>PCAP assembly of the Caenorhabditis remanei genome.</title>
        <authorList>
            <consortium name="The Caenorhabditis remanei Sequencing Consortium"/>
            <person name="Wilson R.K."/>
        </authorList>
    </citation>
    <scope>NUCLEOTIDE SEQUENCE [LARGE SCALE GENOMIC DNA]</scope>
    <source>
        <strain evidence="3">PB4641</strain>
    </source>
</reference>
<accession>E3MC71</accession>
<dbReference type="Gene3D" id="3.40.50.1820">
    <property type="entry name" value="alpha/beta hydrolase"/>
    <property type="match status" value="1"/>
</dbReference>
<dbReference type="eggNOG" id="ENOG502QSCX">
    <property type="taxonomic scope" value="Eukaryota"/>
</dbReference>
<dbReference type="Pfam" id="PF01674">
    <property type="entry name" value="Lipase_2"/>
    <property type="match status" value="1"/>
</dbReference>
<gene>
    <name evidence="3" type="primary">Cre-lips-8</name>
    <name evidence="3" type="ORF">CRE_15323</name>
</gene>
<proteinExistence type="predicted"/>
<evidence type="ECO:0000256" key="2">
    <source>
        <dbReference type="SAM" id="SignalP"/>
    </source>
</evidence>
<evidence type="ECO:0000313" key="3">
    <source>
        <dbReference type="EMBL" id="EFO98199.1"/>
    </source>
</evidence>
<dbReference type="EMBL" id="DS268434">
    <property type="protein sequence ID" value="EFO98199.1"/>
    <property type="molecule type" value="Genomic_DNA"/>
</dbReference>
<dbReference type="OrthoDB" id="5797311at2759"/>
<dbReference type="Proteomes" id="UP000008281">
    <property type="component" value="Unassembled WGS sequence"/>
</dbReference>
<keyword evidence="4" id="KW-1185">Reference proteome</keyword>
<dbReference type="InterPro" id="IPR002918">
    <property type="entry name" value="Lipase_EstA/Esterase_EstB"/>
</dbReference>
<dbReference type="PANTHER" id="PTHR32015:SF8">
    <property type="entry name" value="LIPASE"/>
    <property type="match status" value="1"/>
</dbReference>
<dbReference type="PANTHER" id="PTHR32015">
    <property type="entry name" value="FASTING INDUCED LIPASE"/>
    <property type="match status" value="1"/>
</dbReference>
<dbReference type="AlphaFoldDB" id="E3MC71"/>
<dbReference type="HOGENOM" id="CLU_049494_0_0_1"/>
<dbReference type="SUPFAM" id="SSF53474">
    <property type="entry name" value="alpha/beta-Hydrolases"/>
    <property type="match status" value="1"/>
</dbReference>
<protein>
    <submittedName>
        <fullName evidence="3">CRE-LIPS-8 protein</fullName>
    </submittedName>
</protein>
<feature type="region of interest" description="Disordered" evidence="1">
    <location>
        <begin position="321"/>
        <end position="368"/>
    </location>
</feature>
<sequence>MNTILFLLCYAFLVVEVSSEFNKHFADFVEENYGKTFLDTLQRIDLGDSGSFGGKNNAEEEIKNDPVIFVHGVSDIAGGKMQALAATYKKHGYTSGELYATTYDSGPHNSPIAWTEYSLKCEHVKQVSGLNKRNFMLHSHQIRTLILAVKYYTQKDVDIVAYSLGVPIARKAILGGMCVDTRENLGSPLTQYVDTFIGVAGPNHGISLQVAGLSIPGCVIGAIPILPICSKIIGLYSGFCPTESEFLTDINESNHYEGRYVYSLYTETDSWIGYQICDKVTARIPGEDGHKLYKKLSHDDIILRTCEMQIQMMKYHNEFDATTRDGTSSRQKSSRQKVKSAKLSNSSASSKSGFRPSSRSKSGQSKKREINEYDYLSEFDQSVFENVTPLEGSSKISSKRIAVIPSYQPATTTIQSTRSYESYLPRGTENVIDMMNARPYPIETTKTQGDNVGGYHTRINVSFD</sequence>
<dbReference type="GO" id="GO:0016042">
    <property type="term" value="P:lipid catabolic process"/>
    <property type="evidence" value="ECO:0007669"/>
    <property type="project" value="InterPro"/>
</dbReference>
<feature type="compositionally biased region" description="Low complexity" evidence="1">
    <location>
        <begin position="341"/>
        <end position="363"/>
    </location>
</feature>
<dbReference type="FunCoup" id="E3MC71">
    <property type="interactions" value="3"/>
</dbReference>
<dbReference type="FunFam" id="3.40.50.1820:FF:000281">
    <property type="entry name" value="LIPaSe related"/>
    <property type="match status" value="1"/>
</dbReference>
<name>E3MC71_CAERE</name>
<dbReference type="GO" id="GO:0016298">
    <property type="term" value="F:lipase activity"/>
    <property type="evidence" value="ECO:0007669"/>
    <property type="project" value="TreeGrafter"/>
</dbReference>
<dbReference type="STRING" id="31234.E3MC71"/>
<dbReference type="InParanoid" id="E3MC71"/>
<evidence type="ECO:0000313" key="4">
    <source>
        <dbReference type="Proteomes" id="UP000008281"/>
    </source>
</evidence>
<dbReference type="OMA" id="TYKKHGY"/>
<feature type="signal peptide" evidence="2">
    <location>
        <begin position="1"/>
        <end position="19"/>
    </location>
</feature>
<dbReference type="InterPro" id="IPR029058">
    <property type="entry name" value="AB_hydrolase_fold"/>
</dbReference>
<keyword evidence="2" id="KW-0732">Signal</keyword>
<evidence type="ECO:0000256" key="1">
    <source>
        <dbReference type="SAM" id="MobiDB-lite"/>
    </source>
</evidence>
<feature type="chain" id="PRO_5003176795" evidence="2">
    <location>
        <begin position="20"/>
        <end position="464"/>
    </location>
</feature>
<organism evidence="4">
    <name type="scientific">Caenorhabditis remanei</name>
    <name type="common">Caenorhabditis vulgaris</name>
    <dbReference type="NCBI Taxonomy" id="31234"/>
    <lineage>
        <taxon>Eukaryota</taxon>
        <taxon>Metazoa</taxon>
        <taxon>Ecdysozoa</taxon>
        <taxon>Nematoda</taxon>
        <taxon>Chromadorea</taxon>
        <taxon>Rhabditida</taxon>
        <taxon>Rhabditina</taxon>
        <taxon>Rhabditomorpha</taxon>
        <taxon>Rhabditoidea</taxon>
        <taxon>Rhabditidae</taxon>
        <taxon>Peloderinae</taxon>
        <taxon>Caenorhabditis</taxon>
    </lineage>
</organism>